<keyword evidence="2" id="KW-1185">Reference proteome</keyword>
<reference evidence="1" key="1">
    <citation type="submission" date="2023-01" db="EMBL/GenBank/DDBJ databases">
        <title>Genome assembly of the deep-sea coral Lophelia pertusa.</title>
        <authorList>
            <person name="Herrera S."/>
            <person name="Cordes E."/>
        </authorList>
    </citation>
    <scope>NUCLEOTIDE SEQUENCE</scope>
    <source>
        <strain evidence="1">USNM1676648</strain>
        <tissue evidence="1">Polyp</tissue>
    </source>
</reference>
<organism evidence="1 2">
    <name type="scientific">Desmophyllum pertusum</name>
    <dbReference type="NCBI Taxonomy" id="174260"/>
    <lineage>
        <taxon>Eukaryota</taxon>
        <taxon>Metazoa</taxon>
        <taxon>Cnidaria</taxon>
        <taxon>Anthozoa</taxon>
        <taxon>Hexacorallia</taxon>
        <taxon>Scleractinia</taxon>
        <taxon>Caryophylliina</taxon>
        <taxon>Caryophylliidae</taxon>
        <taxon>Desmophyllum</taxon>
    </lineage>
</organism>
<dbReference type="EMBL" id="MU827796">
    <property type="protein sequence ID" value="KAJ7328567.1"/>
    <property type="molecule type" value="Genomic_DNA"/>
</dbReference>
<protein>
    <submittedName>
        <fullName evidence="1">Uncharacterized protein</fullName>
    </submittedName>
</protein>
<evidence type="ECO:0000313" key="2">
    <source>
        <dbReference type="Proteomes" id="UP001163046"/>
    </source>
</evidence>
<dbReference type="OrthoDB" id="5984001at2759"/>
<comment type="caution">
    <text evidence="1">The sequence shown here is derived from an EMBL/GenBank/DDBJ whole genome shotgun (WGS) entry which is preliminary data.</text>
</comment>
<accession>A0A9W9YA75</accession>
<sequence length="444" mass="50745">MTRYAEDLIWANKIESGEEVFRFIVTLTDERADADDLRKVAKRRLTFLNKEGYDRFGKNKLFAPLMKWEAFKEEVKDIRDHAKSYEDAYNEIQGLVEQQNGIKQVLRALPRATKIQVVREKERLVEARRVAVSEKEAYVASIGQLEESMRSSLEEIVSQLPDVYEKTKFNGEDLLVILQGITGFLGAIRDKDPAASIGAVLEVAGHFAVKCNTGTLQDNLGKIEKWLTFGKAYSALEDSSELDFDTMDVECVPEVMQANLEMNKEGLAADLVCMIEERSLPRDSARFQEQIERFFIAGAARIDLIAKVIDLDNEIGGYNFDIPNLEETVTEIESLRNYGASPIAENIQQMFLDDLLTAHQQLETSFTKHLYQFYKGFEFRSLWNVDEKLAEFQRRASVAARGTGKIKGVRELTKALQQIDIIQNKGRHCFTKFRHATNTHKWSF</sequence>
<dbReference type="Proteomes" id="UP001163046">
    <property type="component" value="Unassembled WGS sequence"/>
</dbReference>
<gene>
    <name evidence="1" type="ORF">OS493_024484</name>
</gene>
<name>A0A9W9YA75_9CNID</name>
<proteinExistence type="predicted"/>
<dbReference type="AlphaFoldDB" id="A0A9W9YA75"/>
<evidence type="ECO:0000313" key="1">
    <source>
        <dbReference type="EMBL" id="KAJ7328567.1"/>
    </source>
</evidence>